<dbReference type="RefSeq" id="WP_006366761.1">
    <property type="nucleotide sequence ID" value="NZ_AASE01000016.1"/>
</dbReference>
<protein>
    <recommendedName>
        <fullName evidence="3">Dodecin</fullName>
    </recommendedName>
</protein>
<dbReference type="OrthoDB" id="1525133at2"/>
<keyword evidence="2" id="KW-1185">Reference proteome</keyword>
<dbReference type="EMBL" id="AASE01000016">
    <property type="protein sequence ID" value="EAT58596.1"/>
    <property type="molecule type" value="Genomic_DNA"/>
</dbReference>
<reference evidence="1 2" key="1">
    <citation type="submission" date="2006-07" db="EMBL/GenBank/DDBJ databases">
        <title>Annotation of the draft genome assembly of Chlorobium ferroxidans DSM 13031.</title>
        <authorList>
            <consortium name="US DOE Joint Genome Institute (JGI-ORNL)"/>
            <person name="Larimer F."/>
            <person name="Land M."/>
            <person name="Hauser L."/>
        </authorList>
    </citation>
    <scope>NUCLEOTIDE SEQUENCE [LARGE SCALE GENOMIC DNA]</scope>
    <source>
        <strain evidence="1 2">DSM 13031</strain>
    </source>
</reference>
<name>Q0YQM3_9CHLB</name>
<dbReference type="SUPFAM" id="SSF89807">
    <property type="entry name" value="Dodecin-like"/>
    <property type="match status" value="1"/>
</dbReference>
<dbReference type="PANTHER" id="PTHR39324">
    <property type="entry name" value="CALCIUM DODECIN"/>
    <property type="match status" value="1"/>
</dbReference>
<accession>Q0YQM3</accession>
<dbReference type="InterPro" id="IPR025543">
    <property type="entry name" value="Dodecin-like"/>
</dbReference>
<proteinExistence type="predicted"/>
<comment type="caution">
    <text evidence="1">The sequence shown here is derived from an EMBL/GenBank/DDBJ whole genome shotgun (WGS) entry which is preliminary data.</text>
</comment>
<dbReference type="InterPro" id="IPR036694">
    <property type="entry name" value="Dodecin-like_sf"/>
</dbReference>
<dbReference type="NCBIfam" id="NF043052">
    <property type="entry name" value="DodecBact"/>
    <property type="match status" value="1"/>
</dbReference>
<evidence type="ECO:0000313" key="1">
    <source>
        <dbReference type="EMBL" id="EAT58596.1"/>
    </source>
</evidence>
<dbReference type="PANTHER" id="PTHR39324:SF1">
    <property type="entry name" value="CALCIUM DODECIN"/>
    <property type="match status" value="1"/>
</dbReference>
<sequence>MSDHIYKKIELVGSSQTSIEEAVKNAVAKAAETIRNIRWVEIIETRCHVTDQQVAYWQVTVKIGFTLDEE</sequence>
<dbReference type="Pfam" id="PF07311">
    <property type="entry name" value="Dodecin"/>
    <property type="match status" value="1"/>
</dbReference>
<evidence type="ECO:0008006" key="3">
    <source>
        <dbReference type="Google" id="ProtNLM"/>
    </source>
</evidence>
<dbReference type="AlphaFoldDB" id="Q0YQM3"/>
<dbReference type="InterPro" id="IPR009923">
    <property type="entry name" value="Dodecin"/>
</dbReference>
<organism evidence="1 2">
    <name type="scientific">Chlorobium ferrooxidans DSM 13031</name>
    <dbReference type="NCBI Taxonomy" id="377431"/>
    <lineage>
        <taxon>Bacteria</taxon>
        <taxon>Pseudomonadati</taxon>
        <taxon>Chlorobiota</taxon>
        <taxon>Chlorobiia</taxon>
        <taxon>Chlorobiales</taxon>
        <taxon>Chlorobiaceae</taxon>
        <taxon>Chlorobium/Pelodictyon group</taxon>
        <taxon>Chlorobium</taxon>
    </lineage>
</organism>
<gene>
    <name evidence="1" type="ORF">CferDRAFT_0516</name>
</gene>
<reference evidence="1 2" key="2">
    <citation type="submission" date="2006-07" db="EMBL/GenBank/DDBJ databases">
        <title>Sequencing of the draft genome and assembly of Chlorobium ferroxidans DSM 13031.</title>
        <authorList>
            <consortium name="US DOE Joint Genome Institute (JGI-PGF)"/>
            <person name="Copeland A."/>
            <person name="Lucas S."/>
            <person name="Lapidus A."/>
            <person name="Barry K."/>
            <person name="Glavina del Rio T."/>
            <person name="Dalin E."/>
            <person name="Tice H."/>
            <person name="Bruce D."/>
            <person name="Pitluck S."/>
            <person name="Richardson P."/>
        </authorList>
    </citation>
    <scope>NUCLEOTIDE SEQUENCE [LARGE SCALE GENOMIC DNA]</scope>
    <source>
        <strain evidence="1 2">DSM 13031</strain>
    </source>
</reference>
<dbReference type="Proteomes" id="UP000004162">
    <property type="component" value="Unassembled WGS sequence"/>
</dbReference>
<dbReference type="InterPro" id="IPR050049">
    <property type="entry name" value="Dodecin_bact"/>
</dbReference>
<dbReference type="Gene3D" id="3.30.1660.10">
    <property type="entry name" value="Flavin-binding protein dodecin"/>
    <property type="match status" value="1"/>
</dbReference>
<evidence type="ECO:0000313" key="2">
    <source>
        <dbReference type="Proteomes" id="UP000004162"/>
    </source>
</evidence>